<dbReference type="InterPro" id="IPR025852">
    <property type="entry name" value="SM_dom_ATX"/>
</dbReference>
<protein>
    <recommendedName>
        <fullName evidence="1">Ataxin 2 SM domain-containing protein</fullName>
    </recommendedName>
</protein>
<dbReference type="EMBL" id="BSYO01000024">
    <property type="protein sequence ID" value="GMH22034.1"/>
    <property type="molecule type" value="Genomic_DNA"/>
</dbReference>
<dbReference type="PANTHER" id="PTHR12854:SF7">
    <property type="entry name" value="ATAXIN-2 HOMOLOG"/>
    <property type="match status" value="1"/>
</dbReference>
<evidence type="ECO:0000313" key="3">
    <source>
        <dbReference type="Proteomes" id="UP001279734"/>
    </source>
</evidence>
<proteinExistence type="predicted"/>
<organism evidence="2 3">
    <name type="scientific">Nepenthes gracilis</name>
    <name type="common">Slender pitcher plant</name>
    <dbReference type="NCBI Taxonomy" id="150966"/>
    <lineage>
        <taxon>Eukaryota</taxon>
        <taxon>Viridiplantae</taxon>
        <taxon>Streptophyta</taxon>
        <taxon>Embryophyta</taxon>
        <taxon>Tracheophyta</taxon>
        <taxon>Spermatophyta</taxon>
        <taxon>Magnoliopsida</taxon>
        <taxon>eudicotyledons</taxon>
        <taxon>Gunneridae</taxon>
        <taxon>Pentapetalae</taxon>
        <taxon>Caryophyllales</taxon>
        <taxon>Nepenthaceae</taxon>
        <taxon>Nepenthes</taxon>
    </lineage>
</organism>
<dbReference type="AlphaFoldDB" id="A0AAD3XZI2"/>
<dbReference type="GO" id="GO:0034063">
    <property type="term" value="P:stress granule assembly"/>
    <property type="evidence" value="ECO:0007669"/>
    <property type="project" value="TreeGrafter"/>
</dbReference>
<reference evidence="2" key="1">
    <citation type="submission" date="2023-05" db="EMBL/GenBank/DDBJ databases">
        <title>Nepenthes gracilis genome sequencing.</title>
        <authorList>
            <person name="Fukushima K."/>
        </authorList>
    </citation>
    <scope>NUCLEOTIDE SEQUENCE</scope>
    <source>
        <strain evidence="2">SING2019-196</strain>
    </source>
</reference>
<sequence>MIRCRVPGLKLITKRKRPELNRRKRPNLMEFEFRVEEHKDAEGLASMFQGSTNSLVDPLKKEIEKRQVTKRVIMIFGDKGRVIISFDVADEHGWDYVRKTKKDSSNGKILSKDTLANLDVMIAKVEITMVGLESAAWMSLQQAIQSRSTSNGFSHRRVEKCDTAGSKSGGYESPSPDRLVCLTSRLIGHQVDVQVKNGSVFSGIFHETNANEDFGIVLKMACLTNDASSRVQKAASDTVSKAPSKTLIYELVQVTAKVVMTISFFCWNELSNDTQHEKQLEIMLDSYVSHPRRVEWTESWSIGCVTKMFHNVQNRKTYLIALGPGCCVSGINLK</sequence>
<dbReference type="Pfam" id="PF14438">
    <property type="entry name" value="SM-ATX"/>
    <property type="match status" value="1"/>
</dbReference>
<dbReference type="GO" id="GO:0003729">
    <property type="term" value="F:mRNA binding"/>
    <property type="evidence" value="ECO:0007669"/>
    <property type="project" value="TreeGrafter"/>
</dbReference>
<gene>
    <name evidence="2" type="ORF">Nepgr_023877</name>
</gene>
<accession>A0AAD3XZI2</accession>
<keyword evidence="3" id="KW-1185">Reference proteome</keyword>
<name>A0AAD3XZI2_NEPGR</name>
<dbReference type="InterPro" id="IPR045117">
    <property type="entry name" value="ATXN2-like"/>
</dbReference>
<evidence type="ECO:0000313" key="2">
    <source>
        <dbReference type="EMBL" id="GMH22034.1"/>
    </source>
</evidence>
<dbReference type="Proteomes" id="UP001279734">
    <property type="component" value="Unassembled WGS sequence"/>
</dbReference>
<dbReference type="GO" id="GO:0010494">
    <property type="term" value="C:cytoplasmic stress granule"/>
    <property type="evidence" value="ECO:0007669"/>
    <property type="project" value="TreeGrafter"/>
</dbReference>
<dbReference type="PANTHER" id="PTHR12854">
    <property type="entry name" value="ATAXIN 2-RELATED"/>
    <property type="match status" value="1"/>
</dbReference>
<comment type="caution">
    <text evidence="2">The sequence shown here is derived from an EMBL/GenBank/DDBJ whole genome shotgun (WGS) entry which is preliminary data.</text>
</comment>
<evidence type="ECO:0000259" key="1">
    <source>
        <dbReference type="Pfam" id="PF14438"/>
    </source>
</evidence>
<feature type="domain" description="Ataxin 2 SM" evidence="1">
    <location>
        <begin position="177"/>
        <end position="248"/>
    </location>
</feature>